<organism evidence="1 2">
    <name type="scientific">Bifidobacterium miconis</name>
    <dbReference type="NCBI Taxonomy" id="2834435"/>
    <lineage>
        <taxon>Bacteria</taxon>
        <taxon>Bacillati</taxon>
        <taxon>Actinomycetota</taxon>
        <taxon>Actinomycetes</taxon>
        <taxon>Bifidobacteriales</taxon>
        <taxon>Bifidobacteriaceae</taxon>
        <taxon>Bifidobacterium</taxon>
    </lineage>
</organism>
<reference evidence="1 2" key="1">
    <citation type="submission" date="2021-05" db="EMBL/GenBank/DDBJ databases">
        <title>Phylogenetic classification of ten novel species belonging to the genus Bifidobacterium comprising B. colchicus sp. nov., B. abeli sp. nov., B. bicoloris sp. nov., B. guerezis sp. nov., B. rosaliae sp. nov., B. santillanensis sp. nov., B. argentati sp. nov., B. amazzoni sp. nov., B. pluviali sp. nov., and B. pinnaculum sp. nov.</title>
        <authorList>
            <person name="Lugli G.A."/>
            <person name="Ruiz Garcia L."/>
            <person name="Margolles A."/>
            <person name="Ventura M."/>
        </authorList>
    </citation>
    <scope>NUCLEOTIDE SEQUENCE [LARGE SCALE GENOMIC DNA]</scope>
    <source>
        <strain evidence="1 2">82T10</strain>
    </source>
</reference>
<proteinExistence type="predicted"/>
<dbReference type="Proteomes" id="UP000700815">
    <property type="component" value="Unassembled WGS sequence"/>
</dbReference>
<name>A0ABS6WG78_9BIFI</name>
<protein>
    <submittedName>
        <fullName evidence="1">Uncharacterized protein</fullName>
    </submittedName>
</protein>
<sequence>MSVLKLVNRDDPARPLTVRTYPDGSAELRLGDLGITDSVITLNPAEVWQVITTLDNTEAEQ</sequence>
<evidence type="ECO:0000313" key="1">
    <source>
        <dbReference type="EMBL" id="MBW3093071.1"/>
    </source>
</evidence>
<dbReference type="EMBL" id="JAHBBH010000027">
    <property type="protein sequence ID" value="MBW3093071.1"/>
    <property type="molecule type" value="Genomic_DNA"/>
</dbReference>
<comment type="caution">
    <text evidence="1">The sequence shown here is derived from an EMBL/GenBank/DDBJ whole genome shotgun (WGS) entry which is preliminary data.</text>
</comment>
<keyword evidence="2" id="KW-1185">Reference proteome</keyword>
<dbReference type="RefSeq" id="WP_219059094.1">
    <property type="nucleotide sequence ID" value="NZ_JAHBBH010000027.1"/>
</dbReference>
<accession>A0ABS6WG78</accession>
<gene>
    <name evidence="1" type="ORF">KIH79_09085</name>
</gene>
<evidence type="ECO:0000313" key="2">
    <source>
        <dbReference type="Proteomes" id="UP000700815"/>
    </source>
</evidence>